<evidence type="ECO:0000313" key="1">
    <source>
        <dbReference type="EMBL" id="EEG28975.1"/>
    </source>
</evidence>
<comment type="caution">
    <text evidence="1">The sequence shown here is derived from an EMBL/GenBank/DDBJ whole genome shotgun (WGS) entry which is preliminary data.</text>
</comment>
<dbReference type="STRING" id="537013.CLOSTMETH_03390"/>
<reference evidence="1 2" key="2">
    <citation type="submission" date="2009-02" db="EMBL/GenBank/DDBJ databases">
        <title>Draft genome sequence of Clostridium methylpentosum (DSM 5476).</title>
        <authorList>
            <person name="Sudarsanam P."/>
            <person name="Ley R."/>
            <person name="Guruge J."/>
            <person name="Turnbaugh P.J."/>
            <person name="Mahowald M."/>
            <person name="Liep D."/>
            <person name="Gordon J."/>
        </authorList>
    </citation>
    <scope>NUCLEOTIDE SEQUENCE [LARGE SCALE GENOMIC DNA]</scope>
    <source>
        <strain evidence="1 2">DSM 5476</strain>
    </source>
</reference>
<evidence type="ECO:0000313" key="2">
    <source>
        <dbReference type="Proteomes" id="UP000003340"/>
    </source>
</evidence>
<name>C0EHP5_9FIRM</name>
<keyword evidence="2" id="KW-1185">Reference proteome</keyword>
<dbReference type="AlphaFoldDB" id="C0EHP5"/>
<dbReference type="Proteomes" id="UP000003340">
    <property type="component" value="Unassembled WGS sequence"/>
</dbReference>
<organism evidence="1 2">
    <name type="scientific">[Clostridium] methylpentosum DSM 5476</name>
    <dbReference type="NCBI Taxonomy" id="537013"/>
    <lineage>
        <taxon>Bacteria</taxon>
        <taxon>Bacillati</taxon>
        <taxon>Bacillota</taxon>
        <taxon>Clostridia</taxon>
        <taxon>Eubacteriales</taxon>
        <taxon>Oscillospiraceae</taxon>
        <taxon>Oscillospiraceae incertae sedis</taxon>
    </lineage>
</organism>
<proteinExistence type="predicted"/>
<gene>
    <name evidence="1" type="ORF">CLOSTMETH_03390</name>
</gene>
<dbReference type="HOGENOM" id="CLU_2988608_0_0_9"/>
<sequence>MESSFDRIKFDSTFNYTNFSTVCKGNVQKYSLISIIFLELSAVLPGNLIISRLGCTR</sequence>
<reference evidence="1 2" key="1">
    <citation type="submission" date="2009-01" db="EMBL/GenBank/DDBJ databases">
        <authorList>
            <person name="Fulton L."/>
            <person name="Clifton S."/>
            <person name="Fulton B."/>
            <person name="Xu J."/>
            <person name="Minx P."/>
            <person name="Pepin K.H."/>
            <person name="Johnson M."/>
            <person name="Bhonagiri V."/>
            <person name="Nash W.E."/>
            <person name="Mardis E.R."/>
            <person name="Wilson R.K."/>
        </authorList>
    </citation>
    <scope>NUCLEOTIDE SEQUENCE [LARGE SCALE GENOMIC DNA]</scope>
    <source>
        <strain evidence="1 2">DSM 5476</strain>
    </source>
</reference>
<accession>C0EHP5</accession>
<protein>
    <submittedName>
        <fullName evidence="1">Uncharacterized protein</fullName>
    </submittedName>
</protein>
<dbReference type="EMBL" id="ACEC01000119">
    <property type="protein sequence ID" value="EEG28975.1"/>
    <property type="molecule type" value="Genomic_DNA"/>
</dbReference>